<sequence length="470" mass="49657">MNLNLADAVTIATAVRAQQVSATEVAIATLDRITARNPALNCFTTVTTETALADAAKIDRTIASGQDPGVLAGVPFAVKNLFDIAGITTLAGSKINADNPPASQDATAIARLKQAGAILVGALNMDEYAYGFVTENSHYGATHNPHDTNRIAGGSSGGSAAAVAGGMVPLTLGSDTNGSIRVPAALCGVYGLKPTYGRLSRAGAFLFASSFDHIGTFTRSVRDAAIAFDVLQGWDSRDPVCTQRPPEETQNLVSAENNGKSAYNIDGLRIAIAEDYFRTGAEPEALAAVERVAQALGATQYVTIPEAHRARAAAFIITACEGANLHLTNLRSRLEDFDPATRDRFLAGAMIPASWYLQAQRFRSWFRDRVRAIFQHVDLILAPTTPCVAPFIGQQTIQLDGREILVRPHLGLFTQPLSFIGLPVLSVPVARPDGLPLGVQLIAAPYNEGKILQVAAMLEAEGAIAASIVN</sequence>
<evidence type="ECO:0000313" key="3">
    <source>
        <dbReference type="Proteomes" id="UP000031532"/>
    </source>
</evidence>
<dbReference type="InterPro" id="IPR023631">
    <property type="entry name" value="Amidase_dom"/>
</dbReference>
<keyword evidence="3" id="KW-1185">Reference proteome</keyword>
<dbReference type="RefSeq" id="WP_039715175.1">
    <property type="nucleotide sequence ID" value="NZ_JTJC03000001.1"/>
</dbReference>
<feature type="domain" description="Amidase" evidence="1">
    <location>
        <begin position="27"/>
        <end position="452"/>
    </location>
</feature>
<reference evidence="2 3" key="1">
    <citation type="journal article" date="2015" name="Genome Announc.">
        <title>Draft Genome Sequence of the Terrestrial Cyanobacterium Scytonema millei VB511283, Isolated from Eastern India.</title>
        <authorList>
            <person name="Sen D."/>
            <person name="Chandrababunaidu M.M."/>
            <person name="Singh D."/>
            <person name="Sanghi N."/>
            <person name="Ghorai A."/>
            <person name="Mishra G.P."/>
            <person name="Madduluri M."/>
            <person name="Adhikary S.P."/>
            <person name="Tripathy S."/>
        </authorList>
    </citation>
    <scope>NUCLEOTIDE SEQUENCE [LARGE SCALE GENOMIC DNA]</scope>
    <source>
        <strain evidence="2 3">VB511283</strain>
    </source>
</reference>
<dbReference type="NCBIfam" id="NF006631">
    <property type="entry name" value="PRK09201.1"/>
    <property type="match status" value="1"/>
</dbReference>
<dbReference type="InterPro" id="IPR036928">
    <property type="entry name" value="AS_sf"/>
</dbReference>
<dbReference type="Pfam" id="PF01425">
    <property type="entry name" value="Amidase"/>
    <property type="match status" value="1"/>
</dbReference>
<dbReference type="SUPFAM" id="SSF75304">
    <property type="entry name" value="Amidase signature (AS) enzymes"/>
    <property type="match status" value="1"/>
</dbReference>
<accession>A0A9X5I368</accession>
<dbReference type="PANTHER" id="PTHR11895">
    <property type="entry name" value="TRANSAMIDASE"/>
    <property type="match status" value="1"/>
</dbReference>
<gene>
    <name evidence="2" type="ORF">QH73_0003035</name>
</gene>
<dbReference type="NCBIfam" id="TIGR02715">
    <property type="entry name" value="amido_AtzE"/>
    <property type="match status" value="1"/>
</dbReference>
<dbReference type="GO" id="GO:0003824">
    <property type="term" value="F:catalytic activity"/>
    <property type="evidence" value="ECO:0007669"/>
    <property type="project" value="InterPro"/>
</dbReference>
<comment type="caution">
    <text evidence="2">The sequence shown here is derived from an EMBL/GenBank/DDBJ whole genome shotgun (WGS) entry which is preliminary data.</text>
</comment>
<name>A0A9X5I368_9CYAN</name>
<dbReference type="OrthoDB" id="9811471at2"/>
<dbReference type="Proteomes" id="UP000031532">
    <property type="component" value="Unassembled WGS sequence"/>
</dbReference>
<evidence type="ECO:0000259" key="1">
    <source>
        <dbReference type="Pfam" id="PF01425"/>
    </source>
</evidence>
<dbReference type="AlphaFoldDB" id="A0A9X5I368"/>
<dbReference type="EMBL" id="JTJC03000001">
    <property type="protein sequence ID" value="NHC33645.1"/>
    <property type="molecule type" value="Genomic_DNA"/>
</dbReference>
<protein>
    <submittedName>
        <fullName evidence="2">Asp-tRNA(Asn)/Glu-tRNA(Gln) amidotransferase GatCAB subunit A</fullName>
    </submittedName>
</protein>
<evidence type="ECO:0000313" key="2">
    <source>
        <dbReference type="EMBL" id="NHC33645.1"/>
    </source>
</evidence>
<organism evidence="2 3">
    <name type="scientific">Scytonema millei VB511283</name>
    <dbReference type="NCBI Taxonomy" id="1245923"/>
    <lineage>
        <taxon>Bacteria</taxon>
        <taxon>Bacillati</taxon>
        <taxon>Cyanobacteriota</taxon>
        <taxon>Cyanophyceae</taxon>
        <taxon>Nostocales</taxon>
        <taxon>Scytonemataceae</taxon>
        <taxon>Scytonema</taxon>
    </lineage>
</organism>
<dbReference type="InterPro" id="IPR000120">
    <property type="entry name" value="Amidase"/>
</dbReference>
<dbReference type="Gene3D" id="3.90.1300.10">
    <property type="entry name" value="Amidase signature (AS) domain"/>
    <property type="match status" value="1"/>
</dbReference>
<dbReference type="PANTHER" id="PTHR11895:SF172">
    <property type="entry name" value="GLUTAMYL-TRNA(GLN) AMIDOTRANSFERASE"/>
    <property type="match status" value="1"/>
</dbReference>
<proteinExistence type="predicted"/>
<dbReference type="InterPro" id="IPR014087">
    <property type="entry name" value="Carboxybiuret_hydro_AtzE"/>
</dbReference>